<dbReference type="Gene3D" id="3.40.30.10">
    <property type="entry name" value="Glutaredoxin"/>
    <property type="match status" value="1"/>
</dbReference>
<dbReference type="AlphaFoldDB" id="A0A4R3T881"/>
<feature type="chain" id="PRO_5020531592" evidence="1">
    <location>
        <begin position="26"/>
        <end position="198"/>
    </location>
</feature>
<evidence type="ECO:0000256" key="1">
    <source>
        <dbReference type="SAM" id="SignalP"/>
    </source>
</evidence>
<proteinExistence type="predicted"/>
<dbReference type="PROSITE" id="PS51257">
    <property type="entry name" value="PROKAR_LIPOPROTEIN"/>
    <property type="match status" value="1"/>
</dbReference>
<sequence>MKKRLLLLLVCALLTACTSTKPEKAGEPSENYCNDETNAGTCGLGGMDMNEYDGFQDRDNVFVKSDMAEAIQLFQNKKDAILYFGFPDCPWCIEALPIMDESAKAHKKTIYYIQTRDKNKKLLYSEAQKKAFFPYVDAFLKTDKKGEKKLYVPFVVVVKKGKAIKANIGTVEGHDAHERKMNEKEKRQLRKIYDAMFE</sequence>
<evidence type="ECO:0000313" key="2">
    <source>
        <dbReference type="EMBL" id="TCU57752.1"/>
    </source>
</evidence>
<name>A0A4R3T881_9FIRM</name>
<comment type="caution">
    <text evidence="2">The sequence shown here is derived from an EMBL/GenBank/DDBJ whole genome shotgun (WGS) entry which is preliminary data.</text>
</comment>
<dbReference type="RefSeq" id="WP_132225202.1">
    <property type="nucleotide sequence ID" value="NZ_JANKBG010000015.1"/>
</dbReference>
<reference evidence="2 3" key="1">
    <citation type="submission" date="2019-03" db="EMBL/GenBank/DDBJ databases">
        <title>Genomic Encyclopedia of Type Strains, Phase IV (KMG-IV): sequencing the most valuable type-strain genomes for metagenomic binning, comparative biology and taxonomic classification.</title>
        <authorList>
            <person name="Goeker M."/>
        </authorList>
    </citation>
    <scope>NUCLEOTIDE SEQUENCE [LARGE SCALE GENOMIC DNA]</scope>
    <source>
        <strain evidence="2 3">DSM 29481</strain>
    </source>
</reference>
<keyword evidence="3" id="KW-1185">Reference proteome</keyword>
<dbReference type="Proteomes" id="UP000295773">
    <property type="component" value="Unassembled WGS sequence"/>
</dbReference>
<protein>
    <submittedName>
        <fullName evidence="2">Putative bacteriocin transport accessory protein</fullName>
    </submittedName>
</protein>
<dbReference type="SUPFAM" id="SSF52833">
    <property type="entry name" value="Thioredoxin-like"/>
    <property type="match status" value="1"/>
</dbReference>
<accession>A0A4R3T881</accession>
<gene>
    <name evidence="2" type="ORF">EDD61_11666</name>
</gene>
<keyword evidence="1" id="KW-0732">Signal</keyword>
<feature type="signal peptide" evidence="1">
    <location>
        <begin position="1"/>
        <end position="25"/>
    </location>
</feature>
<dbReference type="InterPro" id="IPR036249">
    <property type="entry name" value="Thioredoxin-like_sf"/>
</dbReference>
<evidence type="ECO:0000313" key="3">
    <source>
        <dbReference type="Proteomes" id="UP000295773"/>
    </source>
</evidence>
<organism evidence="2 3">
    <name type="scientific">Longicatena caecimuris</name>
    <dbReference type="NCBI Taxonomy" id="1796635"/>
    <lineage>
        <taxon>Bacteria</taxon>
        <taxon>Bacillati</taxon>
        <taxon>Bacillota</taxon>
        <taxon>Erysipelotrichia</taxon>
        <taxon>Erysipelotrichales</taxon>
        <taxon>Erysipelotrichaceae</taxon>
        <taxon>Longicatena</taxon>
    </lineage>
</organism>
<dbReference type="EMBL" id="SMBP01000016">
    <property type="protein sequence ID" value="TCU57752.1"/>
    <property type="molecule type" value="Genomic_DNA"/>
</dbReference>